<organism evidence="1 2">
    <name type="scientific">Panagrolaimus sp. PS1159</name>
    <dbReference type="NCBI Taxonomy" id="55785"/>
    <lineage>
        <taxon>Eukaryota</taxon>
        <taxon>Metazoa</taxon>
        <taxon>Ecdysozoa</taxon>
        <taxon>Nematoda</taxon>
        <taxon>Chromadorea</taxon>
        <taxon>Rhabditida</taxon>
        <taxon>Tylenchina</taxon>
        <taxon>Panagrolaimomorpha</taxon>
        <taxon>Panagrolaimoidea</taxon>
        <taxon>Panagrolaimidae</taxon>
        <taxon>Panagrolaimus</taxon>
    </lineage>
</organism>
<reference evidence="2" key="1">
    <citation type="submission" date="2022-11" db="UniProtKB">
        <authorList>
            <consortium name="WormBaseParasite"/>
        </authorList>
    </citation>
    <scope>IDENTIFICATION</scope>
</reference>
<accession>A0AC35FSA8</accession>
<dbReference type="Proteomes" id="UP000887580">
    <property type="component" value="Unplaced"/>
</dbReference>
<evidence type="ECO:0000313" key="2">
    <source>
        <dbReference type="WBParaSite" id="PS1159_v2.g20349.t1"/>
    </source>
</evidence>
<dbReference type="WBParaSite" id="PS1159_v2.g20349.t1">
    <property type="protein sequence ID" value="PS1159_v2.g20349.t1"/>
    <property type="gene ID" value="PS1159_v2.g20349"/>
</dbReference>
<proteinExistence type="predicted"/>
<protein>
    <submittedName>
        <fullName evidence="2">SSD domain-containing protein</fullName>
    </submittedName>
</protein>
<name>A0AC35FSA8_9BILA</name>
<evidence type="ECO:0000313" key="1">
    <source>
        <dbReference type="Proteomes" id="UP000887580"/>
    </source>
</evidence>
<sequence>MPKLSEDDESPTITLREDFLPESVPFVDEHDDESMKKVMTTISSTYTYLVCCKYFQLLNVCIFLTYLLFGIYGTINITAKLDTEKILPAKSVIRKPHELIAHKIWVEYYPMQLFITESFDLANESQMKDFNDMMNEFYDLPQNKGRKYTISWFDDYKKYFDESSDDFNFDFHSDTGVSEDLGPIPKTGYDLRYMKSFLSNPIYEHYHTTLRLNNETKDWKEMKIEKFTLTLVFSGIDDWQGRIDIMVKWRQIAKKYSRLGAIVWETNAMFVDQMLTMKTFSLQSAALTLACMFVVCAIFIQTPLGVGVAVLSIGSISFGVVGYLYFWGLDLDPASLCAILMSVGMSVDFTAHTIYSYLNREKEIYQNGEKIIIRMETESERVSNCIHQVMYPMTLGGISTVLCVLPLMIFSDYVPLVFFKTVILVVIFGFYHGVVVLPVVLVLLTPPVERLSKAMKKRFFKRQNIAFIAEDSLQEQQKRRSIEMDSI</sequence>